<evidence type="ECO:0000259" key="2">
    <source>
        <dbReference type="PROSITE" id="PS50056"/>
    </source>
</evidence>
<evidence type="ECO:0000259" key="1">
    <source>
        <dbReference type="PROSITE" id="PS50055"/>
    </source>
</evidence>
<organism evidence="3 4">
    <name type="scientific">Heterodera trifolii</name>
    <dbReference type="NCBI Taxonomy" id="157864"/>
    <lineage>
        <taxon>Eukaryota</taxon>
        <taxon>Metazoa</taxon>
        <taxon>Ecdysozoa</taxon>
        <taxon>Nematoda</taxon>
        <taxon>Chromadorea</taxon>
        <taxon>Rhabditida</taxon>
        <taxon>Tylenchina</taxon>
        <taxon>Tylenchomorpha</taxon>
        <taxon>Tylenchoidea</taxon>
        <taxon>Heteroderidae</taxon>
        <taxon>Heteroderinae</taxon>
        <taxon>Heterodera</taxon>
    </lineage>
</organism>
<dbReference type="AlphaFoldDB" id="A0ABD2IYJ8"/>
<dbReference type="InterPro" id="IPR000387">
    <property type="entry name" value="Tyr_Pase_dom"/>
</dbReference>
<dbReference type="SUPFAM" id="SSF52799">
    <property type="entry name" value="(Phosphotyrosine protein) phosphatases II"/>
    <property type="match status" value="1"/>
</dbReference>
<feature type="domain" description="Tyrosine specific protein phosphatases" evidence="2">
    <location>
        <begin position="76"/>
        <end position="129"/>
    </location>
</feature>
<dbReference type="InterPro" id="IPR003595">
    <property type="entry name" value="Tyr_Pase_cat"/>
</dbReference>
<dbReference type="Pfam" id="PF00102">
    <property type="entry name" value="Y_phosphatase"/>
    <property type="match status" value="1"/>
</dbReference>
<accession>A0ABD2IYJ8</accession>
<dbReference type="Gene3D" id="3.90.190.10">
    <property type="entry name" value="Protein tyrosine phosphatase superfamily"/>
    <property type="match status" value="1"/>
</dbReference>
<protein>
    <submittedName>
        <fullName evidence="3">Uncharacterized protein</fullName>
    </submittedName>
</protein>
<gene>
    <name evidence="3" type="ORF">niasHT_031648</name>
</gene>
<dbReference type="Proteomes" id="UP001620626">
    <property type="component" value="Unassembled WGS sequence"/>
</dbReference>
<dbReference type="PANTHER" id="PTHR19134">
    <property type="entry name" value="RECEPTOR-TYPE TYROSINE-PROTEIN PHOSPHATASE"/>
    <property type="match status" value="1"/>
</dbReference>
<dbReference type="EMBL" id="JBICBT010001070">
    <property type="protein sequence ID" value="KAL3084763.1"/>
    <property type="molecule type" value="Genomic_DNA"/>
</dbReference>
<evidence type="ECO:0000313" key="3">
    <source>
        <dbReference type="EMBL" id="KAL3084763.1"/>
    </source>
</evidence>
<dbReference type="InterPro" id="IPR050348">
    <property type="entry name" value="Protein-Tyr_Phosphatase"/>
</dbReference>
<dbReference type="InterPro" id="IPR029021">
    <property type="entry name" value="Prot-tyrosine_phosphatase-like"/>
</dbReference>
<feature type="domain" description="Tyrosine-protein phosphatase" evidence="1">
    <location>
        <begin position="74"/>
        <end position="133"/>
    </location>
</feature>
<dbReference type="PANTHER" id="PTHR19134:SF540">
    <property type="entry name" value="TYROSINE-PROTEIN PHOSPHATASE 99A"/>
    <property type="match status" value="1"/>
</dbReference>
<comment type="caution">
    <text evidence="3">The sequence shown here is derived from an EMBL/GenBank/DDBJ whole genome shotgun (WGS) entry which is preliminary data.</text>
</comment>
<dbReference type="PROSITE" id="PS50056">
    <property type="entry name" value="TYR_PHOSPHATASE_2"/>
    <property type="match status" value="1"/>
</dbReference>
<reference evidence="3 4" key="1">
    <citation type="submission" date="2024-10" db="EMBL/GenBank/DDBJ databases">
        <authorList>
            <person name="Kim D."/>
        </authorList>
    </citation>
    <scope>NUCLEOTIDE SEQUENCE [LARGE SCALE GENOMIC DNA]</scope>
    <source>
        <strain evidence="3">BH-2024</strain>
    </source>
</reference>
<sequence length="194" mass="21316">MFSNNCNDHGVSGQSISASPFHQLCGGTAQMFNNHNNYNAIIIIVVSSTAKNSATVNAIGTICSTAAGTTLMGPCVVHCSAVVGRSGALFFIDILRHGLFRCDRIDVVCLLRRMRRQYAQLVQTLAHVIFCHENKNFFAAVRLLLWDRNGGRACRTAKEPAANMGGCVTRFMPRRPDPFGTHFLLNLKKMIKTV</sequence>
<name>A0ABD2IYJ8_9BILA</name>
<dbReference type="SMART" id="SM00404">
    <property type="entry name" value="PTPc_motif"/>
    <property type="match status" value="1"/>
</dbReference>
<proteinExistence type="predicted"/>
<dbReference type="InterPro" id="IPR000242">
    <property type="entry name" value="PTP_cat"/>
</dbReference>
<keyword evidence="4" id="KW-1185">Reference proteome</keyword>
<evidence type="ECO:0000313" key="4">
    <source>
        <dbReference type="Proteomes" id="UP001620626"/>
    </source>
</evidence>
<dbReference type="PRINTS" id="PR00700">
    <property type="entry name" value="PRTYPHPHTASE"/>
</dbReference>
<dbReference type="PROSITE" id="PS50055">
    <property type="entry name" value="TYR_PHOSPHATASE_PTP"/>
    <property type="match status" value="1"/>
</dbReference>